<dbReference type="Proteomes" id="UP000324376">
    <property type="component" value="Unassembled WGS sequence"/>
</dbReference>
<keyword evidence="2" id="KW-0489">Methyltransferase</keyword>
<gene>
    <name evidence="2" type="ORF">BD809_10610</name>
</gene>
<dbReference type="GO" id="GO:0032259">
    <property type="term" value="P:methylation"/>
    <property type="evidence" value="ECO:0007669"/>
    <property type="project" value="UniProtKB-KW"/>
</dbReference>
<reference evidence="2 3" key="1">
    <citation type="submission" date="2019-07" db="EMBL/GenBank/DDBJ databases">
        <title>Genomic Encyclopedia of Archaeal and Bacterial Type Strains, Phase II (KMG-II): from individual species to whole genera.</title>
        <authorList>
            <person name="Goeker M."/>
        </authorList>
    </citation>
    <scope>NUCLEOTIDE SEQUENCE [LARGE SCALE GENOMIC DNA]</scope>
    <source>
        <strain evidence="2 3">DSM 17527</strain>
    </source>
</reference>
<name>A0A5S5C2Q6_9FLAO</name>
<evidence type="ECO:0000313" key="2">
    <source>
        <dbReference type="EMBL" id="TYP72762.1"/>
    </source>
</evidence>
<evidence type="ECO:0000259" key="1">
    <source>
        <dbReference type="Pfam" id="PF08241"/>
    </source>
</evidence>
<keyword evidence="3" id="KW-1185">Reference proteome</keyword>
<dbReference type="AlphaFoldDB" id="A0A5S5C2Q6"/>
<organism evidence="2 3">
    <name type="scientific">Aquimarina intermedia</name>
    <dbReference type="NCBI Taxonomy" id="350814"/>
    <lineage>
        <taxon>Bacteria</taxon>
        <taxon>Pseudomonadati</taxon>
        <taxon>Bacteroidota</taxon>
        <taxon>Flavobacteriia</taxon>
        <taxon>Flavobacteriales</taxon>
        <taxon>Flavobacteriaceae</taxon>
        <taxon>Aquimarina</taxon>
    </lineage>
</organism>
<dbReference type="InterPro" id="IPR013216">
    <property type="entry name" value="Methyltransf_11"/>
</dbReference>
<dbReference type="Pfam" id="PF08241">
    <property type="entry name" value="Methyltransf_11"/>
    <property type="match status" value="1"/>
</dbReference>
<feature type="domain" description="Methyltransferase type 11" evidence="1">
    <location>
        <begin position="11"/>
        <end position="69"/>
    </location>
</feature>
<dbReference type="EMBL" id="VNHU01000006">
    <property type="protein sequence ID" value="TYP72762.1"/>
    <property type="molecule type" value="Genomic_DNA"/>
</dbReference>
<proteinExistence type="predicted"/>
<protein>
    <submittedName>
        <fullName evidence="2">Methyltransferase family protein</fullName>
    </submittedName>
</protein>
<dbReference type="Gene3D" id="3.40.50.150">
    <property type="entry name" value="Vaccinia Virus protein VP39"/>
    <property type="match status" value="1"/>
</dbReference>
<accession>A0A5S5C2Q6</accession>
<dbReference type="SUPFAM" id="SSF53335">
    <property type="entry name" value="S-adenosyl-L-methionine-dependent methyltransferases"/>
    <property type="match status" value="1"/>
</dbReference>
<dbReference type="InterPro" id="IPR029063">
    <property type="entry name" value="SAM-dependent_MTases_sf"/>
</dbReference>
<evidence type="ECO:0000313" key="3">
    <source>
        <dbReference type="Proteomes" id="UP000324376"/>
    </source>
</evidence>
<sequence>MHYQAKEINAHFVSDNDISFQLYDGKHIPFSDHSFETIMTVNTIYFWQNPKTYLSELCRVLRPNGNFILTFATKKFMKGLSFAKHGFTLYELEDVKKLIKTTGFTISETKELEEVVQSKDGSMVHREFVVVKLLK</sequence>
<dbReference type="GO" id="GO:0008757">
    <property type="term" value="F:S-adenosylmethionine-dependent methyltransferase activity"/>
    <property type="evidence" value="ECO:0007669"/>
    <property type="project" value="InterPro"/>
</dbReference>
<keyword evidence="2" id="KW-0808">Transferase</keyword>
<comment type="caution">
    <text evidence="2">The sequence shown here is derived from an EMBL/GenBank/DDBJ whole genome shotgun (WGS) entry which is preliminary data.</text>
</comment>